<dbReference type="SUPFAM" id="SSF53254">
    <property type="entry name" value="Phosphoglycerate mutase-like"/>
    <property type="match status" value="1"/>
</dbReference>
<dbReference type="GO" id="GO:0004619">
    <property type="term" value="F:phosphoglycerate mutase activity"/>
    <property type="evidence" value="ECO:0007669"/>
    <property type="project" value="UniProtKB-UniRule"/>
</dbReference>
<dbReference type="GO" id="GO:0006096">
    <property type="term" value="P:glycolytic process"/>
    <property type="evidence" value="ECO:0007669"/>
    <property type="project" value="UniProtKB-UniRule"/>
</dbReference>
<feature type="site" description="Transition state stabilizer" evidence="5 8">
    <location>
        <position position="160"/>
    </location>
</feature>
<evidence type="ECO:0000256" key="6">
    <source>
        <dbReference type="PIRSR" id="PIRSR613078-1"/>
    </source>
</evidence>
<comment type="catalytic activity">
    <reaction evidence="5 9">
        <text>(2R)-2-phosphoglycerate = (2R)-3-phosphoglycerate</text>
        <dbReference type="Rhea" id="RHEA:15901"/>
        <dbReference type="ChEBI" id="CHEBI:58272"/>
        <dbReference type="ChEBI" id="CHEBI:58289"/>
        <dbReference type="EC" id="5.4.2.11"/>
    </reaction>
</comment>
<dbReference type="Pfam" id="PF00300">
    <property type="entry name" value="His_Phos_1"/>
    <property type="match status" value="1"/>
</dbReference>
<feature type="binding site" evidence="5 7">
    <location>
        <begin position="24"/>
        <end position="25"/>
    </location>
    <ligand>
        <name>substrate</name>
    </ligand>
</feature>
<evidence type="ECO:0000256" key="1">
    <source>
        <dbReference type="ARBA" id="ARBA00006717"/>
    </source>
</evidence>
<dbReference type="EMBL" id="QNRQ01000010">
    <property type="protein sequence ID" value="RBP37103.1"/>
    <property type="molecule type" value="Genomic_DNA"/>
</dbReference>
<comment type="similarity">
    <text evidence="1 5">Belongs to the phosphoglycerate mutase family. BPG-dependent PGAM subfamily.</text>
</comment>
<comment type="caution">
    <text evidence="10">The sequence shown here is derived from an EMBL/GenBank/DDBJ whole genome shotgun (WGS) entry which is preliminary data.</text>
</comment>
<dbReference type="AlphaFoldDB" id="A0A366H6K9"/>
<evidence type="ECO:0000313" key="10">
    <source>
        <dbReference type="EMBL" id="RBP37103.1"/>
    </source>
</evidence>
<dbReference type="Gene3D" id="3.40.50.1240">
    <property type="entry name" value="Phosphoglycerate mutase-like"/>
    <property type="match status" value="1"/>
</dbReference>
<dbReference type="RefSeq" id="WP_211317261.1">
    <property type="nucleotide sequence ID" value="NZ_JACCEU010000003.1"/>
</dbReference>
<keyword evidence="3 5" id="KW-0324">Glycolysis</keyword>
<dbReference type="HAMAP" id="MF_01039">
    <property type="entry name" value="PGAM_GpmA"/>
    <property type="match status" value="1"/>
</dbReference>
<comment type="function">
    <text evidence="5 9">Catalyzes the interconversion of 2-phosphoglycerate and 3-phosphoglycerate.</text>
</comment>
<evidence type="ECO:0000256" key="4">
    <source>
        <dbReference type="ARBA" id="ARBA00023235"/>
    </source>
</evidence>
<reference evidence="10 11" key="1">
    <citation type="submission" date="2018-06" db="EMBL/GenBank/DDBJ databases">
        <title>Genomic Encyclopedia of Type Strains, Phase IV (KMG-IV): sequencing the most valuable type-strain genomes for metagenomic binning, comparative biology and taxonomic classification.</title>
        <authorList>
            <person name="Goeker M."/>
        </authorList>
    </citation>
    <scope>NUCLEOTIDE SEQUENCE [LARGE SCALE GENOMIC DNA]</scope>
    <source>
        <strain evidence="10 11">DSM 25520</strain>
    </source>
</reference>
<dbReference type="EC" id="5.4.2.11" evidence="5 9"/>
<dbReference type="SMART" id="SM00855">
    <property type="entry name" value="PGAM"/>
    <property type="match status" value="1"/>
</dbReference>
<organism evidence="10 11">
    <name type="scientific">Eoetvoesiella caeni</name>
    <dbReference type="NCBI Taxonomy" id="645616"/>
    <lineage>
        <taxon>Bacteria</taxon>
        <taxon>Pseudomonadati</taxon>
        <taxon>Pseudomonadota</taxon>
        <taxon>Betaproteobacteria</taxon>
        <taxon>Burkholderiales</taxon>
        <taxon>Alcaligenaceae</taxon>
        <taxon>Eoetvoesiella</taxon>
    </lineage>
</organism>
<dbReference type="PANTHER" id="PTHR11931">
    <property type="entry name" value="PHOSPHOGLYCERATE MUTASE"/>
    <property type="match status" value="1"/>
</dbReference>
<gene>
    <name evidence="5" type="primary">gpmA</name>
    <name evidence="10" type="ORF">DFR37_11052</name>
</gene>
<accession>A0A366H6K9</accession>
<feature type="active site" description="Tele-phosphohistidine intermediate" evidence="5 6">
    <location>
        <position position="12"/>
    </location>
</feature>
<dbReference type="UniPathway" id="UPA00109">
    <property type="reaction ID" value="UER00186"/>
</dbReference>
<dbReference type="InterPro" id="IPR001345">
    <property type="entry name" value="PG/BPGM_mutase_AS"/>
</dbReference>
<dbReference type="NCBIfam" id="TIGR01258">
    <property type="entry name" value="pgm_1"/>
    <property type="match status" value="1"/>
</dbReference>
<dbReference type="CDD" id="cd07067">
    <property type="entry name" value="HP_PGM_like"/>
    <property type="match status" value="1"/>
</dbReference>
<feature type="binding site" evidence="5 7">
    <location>
        <begin position="11"/>
        <end position="18"/>
    </location>
    <ligand>
        <name>substrate</name>
    </ligand>
</feature>
<name>A0A366H6K9_9BURK</name>
<dbReference type="PROSITE" id="PS00175">
    <property type="entry name" value="PG_MUTASE"/>
    <property type="match status" value="1"/>
</dbReference>
<keyword evidence="11" id="KW-1185">Reference proteome</keyword>
<evidence type="ECO:0000313" key="11">
    <source>
        <dbReference type="Proteomes" id="UP000253628"/>
    </source>
</evidence>
<dbReference type="PIRSF" id="PIRSF000709">
    <property type="entry name" value="6PFK_2-Ptase"/>
    <property type="match status" value="1"/>
</dbReference>
<evidence type="ECO:0000256" key="8">
    <source>
        <dbReference type="PIRSR" id="PIRSR613078-3"/>
    </source>
</evidence>
<sequence>MSMGRYLALVRHGQSQYNADNRFTGWRDPALTARGLAEASAVAVRLRNIGLPIDWIFCSALIRTRETAERVAYDLGRPNLPITSDAALDERDYGELTGLNKDQACAHWGESQVQRWRRSYDEAPPGGESLRDTAARVLPFYLQRILPAVMRNDASLIVAHGNSLRALVMVLDQLSPEAIISTEIATGELLVYELRPDTTVLNKRRFTS</sequence>
<evidence type="ECO:0000256" key="3">
    <source>
        <dbReference type="ARBA" id="ARBA00023152"/>
    </source>
</evidence>
<dbReference type="InterPro" id="IPR005952">
    <property type="entry name" value="Phosphogly_mut1"/>
</dbReference>
<feature type="binding site" evidence="5 7">
    <location>
        <begin position="90"/>
        <end position="93"/>
    </location>
    <ligand>
        <name>substrate</name>
    </ligand>
</feature>
<feature type="binding site" evidence="5 7">
    <location>
        <begin position="117"/>
        <end position="118"/>
    </location>
    <ligand>
        <name>substrate</name>
    </ligand>
</feature>
<comment type="pathway">
    <text evidence="5 9">Carbohydrate degradation; glycolysis; pyruvate from D-glyceraldehyde 3-phosphate: step 3/5.</text>
</comment>
<evidence type="ECO:0000256" key="2">
    <source>
        <dbReference type="ARBA" id="ARBA00022432"/>
    </source>
</evidence>
<proteinExistence type="inferred from homology"/>
<dbReference type="InterPro" id="IPR029033">
    <property type="entry name" value="His_PPase_superfam"/>
</dbReference>
<comment type="subunit">
    <text evidence="5">Homodimer.</text>
</comment>
<feature type="binding site" evidence="5 7">
    <location>
        <position position="101"/>
    </location>
    <ligand>
        <name>substrate</name>
    </ligand>
</feature>
<evidence type="ECO:0000256" key="5">
    <source>
        <dbReference type="HAMAP-Rule" id="MF_01039"/>
    </source>
</evidence>
<feature type="active site" description="Proton donor/acceptor" evidence="5 6">
    <location>
        <position position="90"/>
    </location>
</feature>
<protein>
    <recommendedName>
        <fullName evidence="5 9">2,3-bisphosphoglycerate-dependent phosphoglycerate mutase</fullName>
        <shortName evidence="5">BPG-dependent PGAM</shortName>
        <shortName evidence="5">PGAM</shortName>
        <shortName evidence="5">Phosphoglyceromutase</shortName>
        <shortName evidence="5">dPGM</shortName>
        <ecNumber evidence="5 9">5.4.2.11</ecNumber>
    </recommendedName>
</protein>
<evidence type="ECO:0000256" key="7">
    <source>
        <dbReference type="PIRSR" id="PIRSR613078-2"/>
    </source>
</evidence>
<keyword evidence="2 5" id="KW-0312">Gluconeogenesis</keyword>
<dbReference type="InterPro" id="IPR013078">
    <property type="entry name" value="His_Pase_superF_clade-1"/>
</dbReference>
<keyword evidence="4 5" id="KW-0413">Isomerase</keyword>
<dbReference type="Proteomes" id="UP000253628">
    <property type="component" value="Unassembled WGS sequence"/>
</dbReference>
<feature type="binding site" evidence="5 7">
    <location>
        <position position="63"/>
    </location>
    <ligand>
        <name>substrate</name>
    </ligand>
</feature>
<feature type="binding site" evidence="5 7">
    <location>
        <begin position="161"/>
        <end position="162"/>
    </location>
    <ligand>
        <name>substrate</name>
    </ligand>
</feature>
<evidence type="ECO:0000256" key="9">
    <source>
        <dbReference type="RuleBase" id="RU004512"/>
    </source>
</evidence>
<dbReference type="GO" id="GO:0006094">
    <property type="term" value="P:gluconeogenesis"/>
    <property type="evidence" value="ECO:0007669"/>
    <property type="project" value="UniProtKB-UniRule"/>
</dbReference>